<reference evidence="4 5" key="1">
    <citation type="submission" date="2023-12" db="EMBL/GenBank/DDBJ databases">
        <title>Streptomyces sp. V4-01.</title>
        <authorList>
            <person name="Somphong A."/>
            <person name="Phongsopitanun W."/>
        </authorList>
    </citation>
    <scope>NUCLEOTIDE SEQUENCE [LARGE SCALE GENOMIC DNA]</scope>
    <source>
        <strain evidence="4 5">V4-01</strain>
    </source>
</reference>
<gene>
    <name evidence="4" type="ORF">V2S66_05045</name>
</gene>
<dbReference type="PANTHER" id="PTHR43767">
    <property type="entry name" value="LONG-CHAIN-FATTY-ACID--COA LIGASE"/>
    <property type="match status" value="1"/>
</dbReference>
<dbReference type="Gene3D" id="3.40.50.12780">
    <property type="entry name" value="N-terminal domain of ligase-like"/>
    <property type="match status" value="1"/>
</dbReference>
<feature type="domain" description="AMP-dependent synthetase/ligase" evidence="2">
    <location>
        <begin position="35"/>
        <end position="389"/>
    </location>
</feature>
<evidence type="ECO:0000259" key="2">
    <source>
        <dbReference type="Pfam" id="PF00501"/>
    </source>
</evidence>
<dbReference type="Pfam" id="PF00501">
    <property type="entry name" value="AMP-binding"/>
    <property type="match status" value="1"/>
</dbReference>
<evidence type="ECO:0000313" key="5">
    <source>
        <dbReference type="Proteomes" id="UP001344658"/>
    </source>
</evidence>
<dbReference type="InterPro" id="IPR020845">
    <property type="entry name" value="AMP-binding_CS"/>
</dbReference>
<name>A0ABU7P6Q5_9ACTN</name>
<keyword evidence="5" id="KW-1185">Reference proteome</keyword>
<protein>
    <submittedName>
        <fullName evidence="4">AMP-binding protein</fullName>
    </submittedName>
</protein>
<proteinExistence type="predicted"/>
<dbReference type="Pfam" id="PF13193">
    <property type="entry name" value="AMP-binding_C"/>
    <property type="match status" value="1"/>
</dbReference>
<dbReference type="InterPro" id="IPR042099">
    <property type="entry name" value="ANL_N_sf"/>
</dbReference>
<dbReference type="Gene3D" id="3.30.300.30">
    <property type="match status" value="1"/>
</dbReference>
<evidence type="ECO:0000313" key="4">
    <source>
        <dbReference type="EMBL" id="MEE4541333.1"/>
    </source>
</evidence>
<dbReference type="InterPro" id="IPR045851">
    <property type="entry name" value="AMP-bd_C_sf"/>
</dbReference>
<accession>A0ABU7P6Q5</accession>
<dbReference type="PROSITE" id="PS00455">
    <property type="entry name" value="AMP_BINDING"/>
    <property type="match status" value="1"/>
</dbReference>
<dbReference type="InterPro" id="IPR050237">
    <property type="entry name" value="ATP-dep_AMP-bd_enzyme"/>
</dbReference>
<dbReference type="PANTHER" id="PTHR43767:SF7">
    <property type="entry name" value="MEDIUM_LONG-CHAIN-FATTY-ACID--COA LIGASE FADD8"/>
    <property type="match status" value="1"/>
</dbReference>
<dbReference type="Proteomes" id="UP001344658">
    <property type="component" value="Unassembled WGS sequence"/>
</dbReference>
<evidence type="ECO:0000256" key="1">
    <source>
        <dbReference type="SAM" id="MobiDB-lite"/>
    </source>
</evidence>
<feature type="region of interest" description="Disordered" evidence="1">
    <location>
        <begin position="507"/>
        <end position="532"/>
    </location>
</feature>
<sequence>MTVRSRPPVAEGRIPAISPQPFRTYVETVLDGLAPDRPVIVGGGRRWTAREFRSLVHRLTRALAELGIGRGTHVTVLSGNLVETVAARYAVNLLGASYNHLYNRLSADVQAMMVRDVETSVLLVDPLLSARAAQIVASAPVAHVLRLGPAPKGGLAVGEDLLALAEGRGDEPVASPARPGDLCMIRHSGGTTGHPKGVRSTFGRMRHTEQMRELFVGEAPRDLVCTPISHAAGFIADGTLAAGGTVVLHYDFDPARILATIARERITHMMLLPPLLYQVLDHPDADRADTSSLKQVTYGGTPSSPSRTADAVRRFGRIFQQSYGQFEAGAVTLLPAHEHDPDRPDVLRTAGRVLPGVDVEIRDPDGKVVPDGEVGEICVRGPDMMEGYWKDPELTARTLVDGWMHTGDLGKLGENGYLTVVDRVRDMIAVVGGHVYTVELEDFLTTHPQILQAAVYGVRDREGPERVHAAVVLAPGSTLTADGLRALVRNGRGPMYEPDHVHLTDALPLTDAGKPDKKHLRRQAAEERSTRP</sequence>
<feature type="domain" description="AMP-binding enzyme C-terminal" evidence="3">
    <location>
        <begin position="439"/>
        <end position="514"/>
    </location>
</feature>
<dbReference type="InterPro" id="IPR000873">
    <property type="entry name" value="AMP-dep_synth/lig_dom"/>
</dbReference>
<feature type="compositionally biased region" description="Basic and acidic residues" evidence="1">
    <location>
        <begin position="523"/>
        <end position="532"/>
    </location>
</feature>
<dbReference type="InterPro" id="IPR025110">
    <property type="entry name" value="AMP-bd_C"/>
</dbReference>
<comment type="caution">
    <text evidence="4">The sequence shown here is derived from an EMBL/GenBank/DDBJ whole genome shotgun (WGS) entry which is preliminary data.</text>
</comment>
<evidence type="ECO:0000259" key="3">
    <source>
        <dbReference type="Pfam" id="PF13193"/>
    </source>
</evidence>
<dbReference type="EMBL" id="JAZEWV010000002">
    <property type="protein sequence ID" value="MEE4541333.1"/>
    <property type="molecule type" value="Genomic_DNA"/>
</dbReference>
<organism evidence="4 5">
    <name type="scientific">Actinacidiphila polyblastidii</name>
    <dbReference type="NCBI Taxonomy" id="3110430"/>
    <lineage>
        <taxon>Bacteria</taxon>
        <taxon>Bacillati</taxon>
        <taxon>Actinomycetota</taxon>
        <taxon>Actinomycetes</taxon>
        <taxon>Kitasatosporales</taxon>
        <taxon>Streptomycetaceae</taxon>
        <taxon>Actinacidiphila</taxon>
    </lineage>
</organism>
<dbReference type="SUPFAM" id="SSF56801">
    <property type="entry name" value="Acetyl-CoA synthetase-like"/>
    <property type="match status" value="1"/>
</dbReference>